<dbReference type="AlphaFoldDB" id="A0A318NR12"/>
<keyword evidence="2" id="KW-1185">Reference proteome</keyword>
<protein>
    <recommendedName>
        <fullName evidence="3">Integrase</fullName>
    </recommendedName>
</protein>
<sequence length="65" mass="6816">MRIGQDVRSAGRRLNGCACGPRSASPWLNAGFPPTEVARLLGHVYANCIDGGDDTMNDKIGDALG</sequence>
<name>A0A318NR12_9ACTN</name>
<evidence type="ECO:0000313" key="2">
    <source>
        <dbReference type="Proteomes" id="UP000248333"/>
    </source>
</evidence>
<dbReference type="Proteomes" id="UP000248333">
    <property type="component" value="Unassembled WGS sequence"/>
</dbReference>
<dbReference type="OrthoDB" id="3773913at2"/>
<proteinExistence type="predicted"/>
<gene>
    <name evidence="1" type="ORF">C7C45_08805</name>
</gene>
<evidence type="ECO:0000313" key="1">
    <source>
        <dbReference type="EMBL" id="PYC72528.1"/>
    </source>
</evidence>
<evidence type="ECO:0008006" key="3">
    <source>
        <dbReference type="Google" id="ProtNLM"/>
    </source>
</evidence>
<reference evidence="1 2" key="1">
    <citation type="submission" date="2018-03" db="EMBL/GenBank/DDBJ databases">
        <title>Bioinformatic expansion and discovery of thiopeptide antibiotics.</title>
        <authorList>
            <person name="Schwalen C.J."/>
            <person name="Hudson G.A."/>
            <person name="Mitchell D.A."/>
        </authorList>
    </citation>
    <scope>NUCLEOTIDE SEQUENCE [LARGE SCALE GENOMIC DNA]</scope>
    <source>
        <strain evidence="1 2">NRRL 8041</strain>
    </source>
</reference>
<organism evidence="1 2">
    <name type="scientific">Micromonospora arborensis</name>
    <dbReference type="NCBI Taxonomy" id="2116518"/>
    <lineage>
        <taxon>Bacteria</taxon>
        <taxon>Bacillati</taxon>
        <taxon>Actinomycetota</taxon>
        <taxon>Actinomycetes</taxon>
        <taxon>Micromonosporales</taxon>
        <taxon>Micromonosporaceae</taxon>
        <taxon>Micromonospora</taxon>
    </lineage>
</organism>
<comment type="caution">
    <text evidence="1">The sequence shown here is derived from an EMBL/GenBank/DDBJ whole genome shotgun (WGS) entry which is preliminary data.</text>
</comment>
<dbReference type="EMBL" id="PYBV01000011">
    <property type="protein sequence ID" value="PYC72528.1"/>
    <property type="molecule type" value="Genomic_DNA"/>
</dbReference>
<accession>A0A318NR12</accession>